<feature type="repeat" description="TPR" evidence="3">
    <location>
        <begin position="703"/>
        <end position="736"/>
    </location>
</feature>
<evidence type="ECO:0000256" key="4">
    <source>
        <dbReference type="SAM" id="Coils"/>
    </source>
</evidence>
<feature type="repeat" description="TPR" evidence="3">
    <location>
        <begin position="397"/>
        <end position="430"/>
    </location>
</feature>
<sequence length="1213" mass="131933">PTTSSLRALLLLLKDEQFAHEEEERKKERDVDHGEEGQDSLSLAIDGLEGSPNSLLAYRIAATLYLLDKDYASTAELGLAALNLLSSQYERDAAVELPQSRLGISTLLSTAYTHHFPPQNHARALRYADAVLNVHADDIDALLARAYIAQTAQRWTDAKKGFVKVRAAAEGQGSTGRDRAVRSLSLSQAPDLEARAEMAWCDVHLGQLESAAEQFRELIKEVEGERSAETLPEDKARTWWRLGRCLWDIGGESRTDTTQAFTCFITCLKRFPSFAPAYTSLGLYYDTVLDPPNTDRAAKCFQKAFELDARETIAARRLAEGFADDREWDLVEVVARRTVEGEGASEALQGSAAASRRHTTQNAWAWKAIGRVELGRAKYEKAIVAFQIAIRAEPEDANAWHQLGEAYASSGRHVAALKSFDKALELMPSEETKWQTRYSAAFVHRDLGDFDRAIANFSDILETRPDEIAVRIALAETLLFRGRQECMSHLVARAEQSFGDAMRAAHAALQKEPHLRSAWKIVADATFELSRLGRLHLSEEDVDCLGELIRMASQDGIDAKLPFVTSVTLPLVQERLGSQEAGSKPEVVLYVSVYLYKARVLYNASEDDLAAGAWGDLAGALYHFTRRHDRTSSAPTSASSRGKGDEDQRAVVRQAIGCLRQAIKLQPRNEVFWLALGNLTFQHGAKVAQHCYIKAIELRPKSPIPWSNLGFLYLEHRDVQLANEAFIRAQTLEPEWAEAWVGQAFVAKAHQDEQSSRALFEHAVTLSEGSVLEADYGFGNAVYAHFGAPAGFGPALAHLYAPAFAMSAYVSHAPEDPSALHLAALFAERVGQAQLAIERIERAAELLELEYEAHETARIASQYAIAEVNLGRLRLSSGGDGAKAIEAFETALALLDGLDDGDDDDDDDAEEDYQESILPASRRARLRLQAQFGIGMAHYFEGQHDEAIAGFEGALKELEEGKLWKEMPEGDKAVAKAHVSTLLARVLWTLGGQEREEAAKAQLLDSIAVAPQNLGVIVSLAAAGAVTGDVDLMDAALSEIRELGQAQIRQIDSEGHVDFLVAMEHFISGRAEEGSELLRKSTRTKALRVTQAQVALAEALLRIASTRDGDSSGSVGDSGGGGTAVSLDAATAAAEQALELVLENSPFEGGEMLGGVARLLGVLHSIEREGGLGGGLPVRQGEEGEGELNDAQRAAAAEDGVVESNAMGEGVTA</sequence>
<proteinExistence type="predicted"/>
<evidence type="ECO:0000256" key="2">
    <source>
        <dbReference type="ARBA" id="ARBA00022803"/>
    </source>
</evidence>
<keyword evidence="2 3" id="KW-0802">TPR repeat</keyword>
<feature type="repeat" description="TPR" evidence="3">
    <location>
        <begin position="363"/>
        <end position="396"/>
    </location>
</feature>
<dbReference type="GO" id="GO:0055087">
    <property type="term" value="C:Ski complex"/>
    <property type="evidence" value="ECO:0007669"/>
    <property type="project" value="InterPro"/>
</dbReference>
<evidence type="ECO:0000313" key="6">
    <source>
        <dbReference type="Proteomes" id="UP001176517"/>
    </source>
</evidence>
<gene>
    <name evidence="5" type="primary">SKI3_2</name>
    <name evidence="5" type="ORF">OC846_004874</name>
</gene>
<dbReference type="EMBL" id="JAPDMZ010000162">
    <property type="protein sequence ID" value="KAK0547425.1"/>
    <property type="molecule type" value="Genomic_DNA"/>
</dbReference>
<dbReference type="SUPFAM" id="SSF48452">
    <property type="entry name" value="TPR-like"/>
    <property type="match status" value="3"/>
</dbReference>
<comment type="caution">
    <text evidence="5">The sequence shown here is derived from an EMBL/GenBank/DDBJ whole genome shotgun (WGS) entry which is preliminary data.</text>
</comment>
<dbReference type="PROSITE" id="PS50293">
    <property type="entry name" value="TPR_REGION"/>
    <property type="match status" value="1"/>
</dbReference>
<dbReference type="SMART" id="SM00028">
    <property type="entry name" value="TPR"/>
    <property type="match status" value="9"/>
</dbReference>
<keyword evidence="6" id="KW-1185">Reference proteome</keyword>
<dbReference type="Gene3D" id="1.25.40.10">
    <property type="entry name" value="Tetratricopeptide repeat domain"/>
    <property type="match status" value="4"/>
</dbReference>
<name>A0AAN6GRL2_9BASI</name>
<keyword evidence="1" id="KW-0677">Repeat</keyword>
<dbReference type="InterPro" id="IPR019734">
    <property type="entry name" value="TPR_rpt"/>
</dbReference>
<feature type="coiled-coil region" evidence="4">
    <location>
        <begin position="830"/>
        <end position="857"/>
    </location>
</feature>
<dbReference type="Proteomes" id="UP001176517">
    <property type="component" value="Unassembled WGS sequence"/>
</dbReference>
<dbReference type="PROSITE" id="PS50005">
    <property type="entry name" value="TPR"/>
    <property type="match status" value="4"/>
</dbReference>
<feature type="non-terminal residue" evidence="5">
    <location>
        <position position="1"/>
    </location>
</feature>
<dbReference type="PANTHER" id="PTHR15704">
    <property type="entry name" value="SUPERKILLER 3 PROTEIN-RELATED"/>
    <property type="match status" value="1"/>
</dbReference>
<dbReference type="AlphaFoldDB" id="A0AAN6GRL2"/>
<protein>
    <submittedName>
        <fullName evidence="5">Superkiller protein 3</fullName>
    </submittedName>
</protein>
<dbReference type="InterPro" id="IPR039226">
    <property type="entry name" value="Ski3/TTC37"/>
</dbReference>
<dbReference type="GO" id="GO:0006401">
    <property type="term" value="P:RNA catabolic process"/>
    <property type="evidence" value="ECO:0007669"/>
    <property type="project" value="InterPro"/>
</dbReference>
<organism evidence="5 6">
    <name type="scientific">Tilletia horrida</name>
    <dbReference type="NCBI Taxonomy" id="155126"/>
    <lineage>
        <taxon>Eukaryota</taxon>
        <taxon>Fungi</taxon>
        <taxon>Dikarya</taxon>
        <taxon>Basidiomycota</taxon>
        <taxon>Ustilaginomycotina</taxon>
        <taxon>Exobasidiomycetes</taxon>
        <taxon>Tilletiales</taxon>
        <taxon>Tilletiaceae</taxon>
        <taxon>Tilletia</taxon>
    </lineage>
</organism>
<reference evidence="5" key="1">
    <citation type="journal article" date="2023" name="PhytoFront">
        <title>Draft Genome Resources of Seven Strains of Tilletia horrida, Causal Agent of Kernel Smut of Rice.</title>
        <authorList>
            <person name="Khanal S."/>
            <person name="Antony Babu S."/>
            <person name="Zhou X.G."/>
        </authorList>
    </citation>
    <scope>NUCLEOTIDE SEQUENCE</scope>
    <source>
        <strain evidence="5">TX6</strain>
    </source>
</reference>
<dbReference type="InterPro" id="IPR011990">
    <property type="entry name" value="TPR-like_helical_dom_sf"/>
</dbReference>
<evidence type="ECO:0000256" key="1">
    <source>
        <dbReference type="ARBA" id="ARBA00022737"/>
    </source>
</evidence>
<evidence type="ECO:0000313" key="5">
    <source>
        <dbReference type="EMBL" id="KAK0547425.1"/>
    </source>
</evidence>
<dbReference type="Pfam" id="PF13432">
    <property type="entry name" value="TPR_16"/>
    <property type="match status" value="1"/>
</dbReference>
<accession>A0AAN6GRL2</accession>
<feature type="repeat" description="TPR" evidence="3">
    <location>
        <begin position="434"/>
        <end position="467"/>
    </location>
</feature>
<keyword evidence="4" id="KW-0175">Coiled coil</keyword>
<evidence type="ECO:0000256" key="3">
    <source>
        <dbReference type="PROSITE-ProRule" id="PRU00339"/>
    </source>
</evidence>
<dbReference type="PANTHER" id="PTHR15704:SF7">
    <property type="entry name" value="SUPERKILLER COMPLEX PROTEIN 3"/>
    <property type="match status" value="1"/>
</dbReference>